<protein>
    <submittedName>
        <fullName evidence="1">Uncharacterized protein</fullName>
    </submittedName>
</protein>
<evidence type="ECO:0000313" key="1">
    <source>
        <dbReference type="EMBL" id="KAJ3432504.1"/>
    </source>
</evidence>
<reference evidence="1" key="1">
    <citation type="submission" date="2022-08" db="EMBL/GenBank/DDBJ databases">
        <title>Novel sulphate-reducing endosymbionts in the free-living metamonad Anaeramoeba.</title>
        <authorList>
            <person name="Jerlstrom-Hultqvist J."/>
            <person name="Cepicka I."/>
            <person name="Gallot-Lavallee L."/>
            <person name="Salas-Leiva D."/>
            <person name="Curtis B.A."/>
            <person name="Zahonova K."/>
            <person name="Pipaliya S."/>
            <person name="Dacks J."/>
            <person name="Roger A.J."/>
        </authorList>
    </citation>
    <scope>NUCLEOTIDE SEQUENCE</scope>
    <source>
        <strain evidence="1">Busselton2</strain>
    </source>
</reference>
<accession>A0AAV7YYP7</accession>
<name>A0AAV7YYP7_9EUKA</name>
<organism evidence="1 2">
    <name type="scientific">Anaeramoeba flamelloides</name>
    <dbReference type="NCBI Taxonomy" id="1746091"/>
    <lineage>
        <taxon>Eukaryota</taxon>
        <taxon>Metamonada</taxon>
        <taxon>Anaeramoebidae</taxon>
        <taxon>Anaeramoeba</taxon>
    </lineage>
</organism>
<comment type="caution">
    <text evidence="1">The sequence shown here is derived from an EMBL/GenBank/DDBJ whole genome shotgun (WGS) entry which is preliminary data.</text>
</comment>
<evidence type="ECO:0000313" key="2">
    <source>
        <dbReference type="Proteomes" id="UP001146793"/>
    </source>
</evidence>
<proteinExistence type="predicted"/>
<sequence>MGNKNKGYTSVISDLPAIQIKGQRSWNLIVDYCPVLNIPNECKIILTPTQIQFKDTHNQTIKTLSYYDISEYGHKQNCLFLKIESTVCKFFTSYSAKIESQIDAYIQQIHDTKVKVYKKERQRTQKVNELGVPVNKLTGRPIRLEKRMHAFLGKEGKKEREITKNH</sequence>
<dbReference type="Proteomes" id="UP001146793">
    <property type="component" value="Unassembled WGS sequence"/>
</dbReference>
<dbReference type="EMBL" id="JANTQA010000047">
    <property type="protein sequence ID" value="KAJ3432504.1"/>
    <property type="molecule type" value="Genomic_DNA"/>
</dbReference>
<gene>
    <name evidence="1" type="ORF">M0812_21445</name>
</gene>
<dbReference type="AlphaFoldDB" id="A0AAV7YYP7"/>